<dbReference type="SUPFAM" id="SSF54768">
    <property type="entry name" value="dsRNA-binding domain-like"/>
    <property type="match status" value="1"/>
</dbReference>
<feature type="region of interest" description="Disordered" evidence="1">
    <location>
        <begin position="200"/>
        <end position="241"/>
    </location>
</feature>
<dbReference type="EMBL" id="CP034205">
    <property type="protein sequence ID" value="QBZ55909.1"/>
    <property type="molecule type" value="Genomic_DNA"/>
</dbReference>
<name>A0A4P7N0Y1_PYROR</name>
<evidence type="ECO:0000256" key="1">
    <source>
        <dbReference type="SAM" id="MobiDB-lite"/>
    </source>
</evidence>
<feature type="compositionally biased region" description="Basic and acidic residues" evidence="1">
    <location>
        <begin position="162"/>
        <end position="173"/>
    </location>
</feature>
<gene>
    <name evidence="2" type="ORF">PoMZ_00815</name>
</gene>
<feature type="compositionally biased region" description="Basic and acidic residues" evidence="1">
    <location>
        <begin position="508"/>
        <end position="536"/>
    </location>
</feature>
<reference evidence="2 3" key="1">
    <citation type="journal article" date="2019" name="Mol. Biol. Evol.">
        <title>Blast fungal genomes show frequent chromosomal changes, gene gains and losses, and effector gene turnover.</title>
        <authorList>
            <person name="Gomez Luciano L.B."/>
            <person name="Jason Tsai I."/>
            <person name="Chuma I."/>
            <person name="Tosa Y."/>
            <person name="Chen Y.H."/>
            <person name="Li J.Y."/>
            <person name="Li M.Y."/>
            <person name="Jade Lu M.Y."/>
            <person name="Nakayashiki H."/>
            <person name="Li W.H."/>
        </authorList>
    </citation>
    <scope>NUCLEOTIDE SEQUENCE [LARGE SCALE GENOMIC DNA]</scope>
    <source>
        <strain evidence="2">MZ5-1-6</strain>
    </source>
</reference>
<accession>A0A4P7N0Y1</accession>
<feature type="compositionally biased region" description="Polar residues" evidence="1">
    <location>
        <begin position="36"/>
        <end position="48"/>
    </location>
</feature>
<feature type="region of interest" description="Disordered" evidence="1">
    <location>
        <begin position="360"/>
        <end position="388"/>
    </location>
</feature>
<dbReference type="AlphaFoldDB" id="A0A4P7N0Y1"/>
<proteinExistence type="predicted"/>
<feature type="compositionally biased region" description="Basic and acidic residues" evidence="1">
    <location>
        <begin position="102"/>
        <end position="113"/>
    </location>
</feature>
<feature type="compositionally biased region" description="Polar residues" evidence="1">
    <location>
        <begin position="174"/>
        <end position="185"/>
    </location>
</feature>
<feature type="region of interest" description="Disordered" evidence="1">
    <location>
        <begin position="31"/>
        <end position="64"/>
    </location>
</feature>
<sequence length="574" mass="61912">MEGSSAQPFSVPSGSKACEAAVVAAAVATPLGALPPSSNDTQPLSSTVAVLAPGASPEGPSVEDYAAADRVKHVPAINSSKLADLLRAAKQLPDRGSQSGRRLPDRPLEEGRKLPHRPVSEDYWTPGDELLPHLAKHSSSARGRRGSIKDPNYGRLSPPGDIDIRDCRDERQAPDSNDLQSNTRGNFHPDRLAMVAEGSGQDLEMSPPSVLSKSAKGANTEPLGRVRGPRGHENSPQTCVHDGSIANKVHVKHEISQSPPPAGKPQVGTNNVSLPTTKLSLECQKRGFNPSFYAVKHENDTWSCSVTILNKTVTTKAGFANEWIAKHEAALMGLDIARSLPPDKVSSGKKPRYYMRSAVVESLGPRGGAPPTPRQEELPHRPSTAGPRYDLRSVADVPAQNAGHSTSGFRQPIMPARLSGPIPGGSVGHFGFQPPSIPASNPAALLQLEHREQRIRQIEMRVGVSIPWTFREDDLAVQAFVTGLHLGQGKIHAAQIQTMVAMSGSNTYRERSPLRGIDVPDSRGRADVSRSREPPRARSQSPKWETKTDSGGSARRFWGDYYPALEVDRYIQEN</sequence>
<protein>
    <submittedName>
        <fullName evidence="2">Uncharacterized protein</fullName>
    </submittedName>
</protein>
<dbReference type="Proteomes" id="UP000294847">
    <property type="component" value="Chromosome 2"/>
</dbReference>
<feature type="region of interest" description="Disordered" evidence="1">
    <location>
        <begin position="505"/>
        <end position="557"/>
    </location>
</feature>
<evidence type="ECO:0000313" key="2">
    <source>
        <dbReference type="EMBL" id="QBZ55909.1"/>
    </source>
</evidence>
<organism evidence="2 3">
    <name type="scientific">Pyricularia oryzae</name>
    <name type="common">Rice blast fungus</name>
    <name type="synonym">Magnaporthe oryzae</name>
    <dbReference type="NCBI Taxonomy" id="318829"/>
    <lineage>
        <taxon>Eukaryota</taxon>
        <taxon>Fungi</taxon>
        <taxon>Dikarya</taxon>
        <taxon>Ascomycota</taxon>
        <taxon>Pezizomycotina</taxon>
        <taxon>Sordariomycetes</taxon>
        <taxon>Sordariomycetidae</taxon>
        <taxon>Magnaporthales</taxon>
        <taxon>Pyriculariaceae</taxon>
        <taxon>Pyricularia</taxon>
    </lineage>
</organism>
<feature type="region of interest" description="Disordered" evidence="1">
    <location>
        <begin position="90"/>
        <end position="188"/>
    </location>
</feature>
<evidence type="ECO:0000313" key="3">
    <source>
        <dbReference type="Proteomes" id="UP000294847"/>
    </source>
</evidence>